<keyword evidence="1" id="KW-0732">Signal</keyword>
<feature type="signal peptide" evidence="1">
    <location>
        <begin position="1"/>
        <end position="21"/>
    </location>
</feature>
<dbReference type="GeneID" id="37200863"/>
<evidence type="ECO:0000313" key="3">
    <source>
        <dbReference type="Proteomes" id="UP000248961"/>
    </source>
</evidence>
<dbReference type="OrthoDB" id="4481566at2759"/>
<evidence type="ECO:0000313" key="2">
    <source>
        <dbReference type="EMBL" id="RAL17386.1"/>
    </source>
</evidence>
<dbReference type="EMBL" id="KZ824267">
    <property type="protein sequence ID" value="RAL17386.1"/>
    <property type="molecule type" value="Genomic_DNA"/>
</dbReference>
<evidence type="ECO:0000256" key="1">
    <source>
        <dbReference type="SAM" id="SignalP"/>
    </source>
</evidence>
<dbReference type="RefSeq" id="XP_025556540.1">
    <property type="nucleotide sequence ID" value="XM_025696574.1"/>
</dbReference>
<protein>
    <submittedName>
        <fullName evidence="2">Uncharacterized protein</fullName>
    </submittedName>
</protein>
<proteinExistence type="predicted"/>
<accession>A0A395IBF8</accession>
<keyword evidence="3" id="KW-1185">Reference proteome</keyword>
<dbReference type="Proteomes" id="UP000248961">
    <property type="component" value="Unassembled WGS sequence"/>
</dbReference>
<gene>
    <name evidence="2" type="ORF">BO97DRAFT_419625</name>
</gene>
<name>A0A395IBF8_ASPHC</name>
<dbReference type="VEuPathDB" id="FungiDB:BO97DRAFT_419625"/>
<feature type="chain" id="PRO_5017198152" evidence="1">
    <location>
        <begin position="22"/>
        <end position="124"/>
    </location>
</feature>
<reference evidence="2 3" key="1">
    <citation type="submission" date="2018-02" db="EMBL/GenBank/DDBJ databases">
        <title>The genomes of Aspergillus section Nigri reveals drivers in fungal speciation.</title>
        <authorList>
            <consortium name="DOE Joint Genome Institute"/>
            <person name="Vesth T.C."/>
            <person name="Nybo J."/>
            <person name="Theobald S."/>
            <person name="Brandl J."/>
            <person name="Frisvad J.C."/>
            <person name="Nielsen K.F."/>
            <person name="Lyhne E.K."/>
            <person name="Kogle M.E."/>
            <person name="Kuo A."/>
            <person name="Riley R."/>
            <person name="Clum A."/>
            <person name="Nolan M."/>
            <person name="Lipzen A."/>
            <person name="Salamov A."/>
            <person name="Henrissat B."/>
            <person name="Wiebenga A."/>
            <person name="De vries R.P."/>
            <person name="Grigoriev I.V."/>
            <person name="Mortensen U.H."/>
            <person name="Andersen M.R."/>
            <person name="Baker S.E."/>
        </authorList>
    </citation>
    <scope>NUCLEOTIDE SEQUENCE [LARGE SCALE GENOMIC DNA]</scope>
    <source>
        <strain evidence="2 3">CBS 101889</strain>
    </source>
</reference>
<organism evidence="2 3">
    <name type="scientific">Aspergillus homomorphus (strain CBS 101889)</name>
    <dbReference type="NCBI Taxonomy" id="1450537"/>
    <lineage>
        <taxon>Eukaryota</taxon>
        <taxon>Fungi</taxon>
        <taxon>Dikarya</taxon>
        <taxon>Ascomycota</taxon>
        <taxon>Pezizomycotina</taxon>
        <taxon>Eurotiomycetes</taxon>
        <taxon>Eurotiomycetidae</taxon>
        <taxon>Eurotiales</taxon>
        <taxon>Aspergillaceae</taxon>
        <taxon>Aspergillus</taxon>
        <taxon>Aspergillus subgen. Circumdati</taxon>
    </lineage>
</organism>
<sequence>MKHSLLLSVAYGLLFSPLATSAPTAKPVKLRVRSDDLEALRAKRADEATALYAYIAADSELNKRDEEATALYAYIAADSELDKRDEEATALYAYIAADSELEKRDEEATALYAYIAADSELENN</sequence>
<dbReference type="AlphaFoldDB" id="A0A395IBF8"/>